<sequence>MSSLLLLALARLATAAVSVGDPSDSADLAADASDNAIKAVYDIEPILYQTNAIEGPYYYTDGNDTSADHTTFTVDANDTSVIVVTEGTSLNLSYVDVVKYGYSSNLYAQSLHVSSKATLTQPSYQASFYGLNAAINVANDSTATITHSNITVHNGAANVFAYGASTIVYISDSDLYSSGPVSHGLYAAGNGTIVGRRLRHYSGGNRCSSFSGDNPAGTVNVTDSVAHTVGIGSALFYALGTVAGTAVAGRAERAPALFMDGPQAAVFDAVDFEAGLLAGTVMFSSQTRTAGATLSFTDSKLNVTDEGAPALWFGNTIAEVALRSSRLVTVSGLLLVANSSQVTQEFSYFAGAEENAAILPAEVDVVVEESDLVGDVVVYNGSAVTWSLNSYSTWTGKVVLGEGGDVNGTVDVVLDATSKWTVTGDSVVGNFTNEDAAFGNVESGGFTVTYDGSADGNAWLNGSTYELSGGGSLKPL</sequence>
<accession>A0ACB5SP33</accession>
<protein>
    <submittedName>
        <fullName evidence="1">Uncharacterized protein LTHEOB_11485</fullName>
    </submittedName>
</protein>
<proteinExistence type="predicted"/>
<reference evidence="1" key="1">
    <citation type="submission" date="2024-09" db="EMBL/GenBank/DDBJ databases">
        <title>Draft Genome Sequences of Neofusicoccum parvum.</title>
        <authorList>
            <person name="Ashida A."/>
            <person name="Camagna M."/>
            <person name="Tanaka A."/>
            <person name="Takemoto D."/>
        </authorList>
    </citation>
    <scope>NUCLEOTIDE SEQUENCE</scope>
    <source>
        <strain evidence="1">PPO83</strain>
    </source>
</reference>
<comment type="caution">
    <text evidence="1">The sequence shown here is derived from an EMBL/GenBank/DDBJ whole genome shotgun (WGS) entry which is preliminary data.</text>
</comment>
<keyword evidence="2" id="KW-1185">Reference proteome</keyword>
<evidence type="ECO:0000313" key="1">
    <source>
        <dbReference type="EMBL" id="GME50756.1"/>
    </source>
</evidence>
<name>A0ACB5SP33_9PEZI</name>
<evidence type="ECO:0000313" key="2">
    <source>
        <dbReference type="Proteomes" id="UP001165186"/>
    </source>
</evidence>
<dbReference type="Proteomes" id="UP001165186">
    <property type="component" value="Unassembled WGS sequence"/>
</dbReference>
<dbReference type="EMBL" id="BSXG01000168">
    <property type="protein sequence ID" value="GME50756.1"/>
    <property type="molecule type" value="Genomic_DNA"/>
</dbReference>
<gene>
    <name evidence="1" type="primary">g7921</name>
    <name evidence="1" type="ORF">NpPPO83_00007921</name>
</gene>
<organism evidence="1 2">
    <name type="scientific">Neofusicoccum parvum</name>
    <dbReference type="NCBI Taxonomy" id="310453"/>
    <lineage>
        <taxon>Eukaryota</taxon>
        <taxon>Fungi</taxon>
        <taxon>Dikarya</taxon>
        <taxon>Ascomycota</taxon>
        <taxon>Pezizomycotina</taxon>
        <taxon>Dothideomycetes</taxon>
        <taxon>Dothideomycetes incertae sedis</taxon>
        <taxon>Botryosphaeriales</taxon>
        <taxon>Botryosphaeriaceae</taxon>
        <taxon>Neofusicoccum</taxon>
    </lineage>
</organism>